<evidence type="ECO:0008006" key="4">
    <source>
        <dbReference type="Google" id="ProtNLM"/>
    </source>
</evidence>
<dbReference type="EMBL" id="CAJNOC010001633">
    <property type="protein sequence ID" value="CAF0879937.1"/>
    <property type="molecule type" value="Genomic_DNA"/>
</dbReference>
<protein>
    <recommendedName>
        <fullName evidence="4">G-protein coupled receptors family 1 profile domain-containing protein</fullName>
    </recommendedName>
</protein>
<keyword evidence="1" id="KW-1133">Transmembrane helix</keyword>
<feature type="transmembrane region" description="Helical" evidence="1">
    <location>
        <begin position="16"/>
        <end position="44"/>
    </location>
</feature>
<dbReference type="Proteomes" id="UP000663879">
    <property type="component" value="Unassembled WGS sequence"/>
</dbReference>
<accession>A0A813Y2U1</accession>
<evidence type="ECO:0000313" key="3">
    <source>
        <dbReference type="Proteomes" id="UP000663879"/>
    </source>
</evidence>
<dbReference type="AlphaFoldDB" id="A0A813Y2U1"/>
<feature type="transmembrane region" description="Helical" evidence="1">
    <location>
        <begin position="77"/>
        <end position="96"/>
    </location>
</feature>
<gene>
    <name evidence="2" type="ORF">OXX778_LOCUS10362</name>
</gene>
<evidence type="ECO:0000313" key="2">
    <source>
        <dbReference type="EMBL" id="CAF0879937.1"/>
    </source>
</evidence>
<dbReference type="Pfam" id="PF10324">
    <property type="entry name" value="7TM_GPCR_Srw"/>
    <property type="match status" value="1"/>
</dbReference>
<dbReference type="InterPro" id="IPR019427">
    <property type="entry name" value="7TM_GPCR_serpentine_rcpt_Srw"/>
</dbReference>
<feature type="transmembrane region" description="Helical" evidence="1">
    <location>
        <begin position="108"/>
        <end position="133"/>
    </location>
</feature>
<dbReference type="SUPFAM" id="SSF81321">
    <property type="entry name" value="Family A G protein-coupled receptor-like"/>
    <property type="match status" value="1"/>
</dbReference>
<name>A0A813Y2U1_9BILA</name>
<keyword evidence="1" id="KW-0812">Transmembrane</keyword>
<dbReference type="GO" id="GO:0008528">
    <property type="term" value="F:G protein-coupled peptide receptor activity"/>
    <property type="evidence" value="ECO:0007669"/>
    <property type="project" value="InterPro"/>
</dbReference>
<evidence type="ECO:0000256" key="1">
    <source>
        <dbReference type="SAM" id="Phobius"/>
    </source>
</evidence>
<proteinExistence type="predicted"/>
<reference evidence="2" key="1">
    <citation type="submission" date="2021-02" db="EMBL/GenBank/DDBJ databases">
        <authorList>
            <person name="Nowell W R."/>
        </authorList>
    </citation>
    <scope>NUCLEOTIDE SEQUENCE</scope>
    <source>
        <strain evidence="2">Ploen Becks lab</strain>
    </source>
</reference>
<comment type="caution">
    <text evidence="2">The sequence shown here is derived from an EMBL/GenBank/DDBJ whole genome shotgun (WGS) entry which is preliminary data.</text>
</comment>
<sequence length="149" mass="17214">MTEKYTSVTSSAAASWLIIISSLFRSVFLVLINFIINLISLVLFRKSVEKNKKIKFSIKDSSESNESTASRNLTRMVIIMGFINVFGSVPTMVVYISQQFINLNSVFYVMFTTLAQLIYLLAISSDMCVYLYFNKVYRETFRNVFLRFL</sequence>
<dbReference type="OrthoDB" id="10226760at2759"/>
<organism evidence="2 3">
    <name type="scientific">Brachionus calyciflorus</name>
    <dbReference type="NCBI Taxonomy" id="104777"/>
    <lineage>
        <taxon>Eukaryota</taxon>
        <taxon>Metazoa</taxon>
        <taxon>Spiralia</taxon>
        <taxon>Gnathifera</taxon>
        <taxon>Rotifera</taxon>
        <taxon>Eurotatoria</taxon>
        <taxon>Monogononta</taxon>
        <taxon>Pseudotrocha</taxon>
        <taxon>Ploima</taxon>
        <taxon>Brachionidae</taxon>
        <taxon>Brachionus</taxon>
    </lineage>
</organism>
<dbReference type="Gene3D" id="1.20.1070.10">
    <property type="entry name" value="Rhodopsin 7-helix transmembrane proteins"/>
    <property type="match status" value="1"/>
</dbReference>
<keyword evidence="1" id="KW-0472">Membrane</keyword>
<keyword evidence="3" id="KW-1185">Reference proteome</keyword>